<evidence type="ECO:0000313" key="10">
    <source>
        <dbReference type="Proteomes" id="UP000693972"/>
    </source>
</evidence>
<dbReference type="EMBL" id="CP078073">
    <property type="protein sequence ID" value="QXL87666.1"/>
    <property type="molecule type" value="Genomic_DNA"/>
</dbReference>
<keyword evidence="5 6" id="KW-0482">Metalloprotease</keyword>
<keyword evidence="1 6" id="KW-0645">Protease</keyword>
<organism evidence="9">
    <name type="scientific">Gymnodinialimonas phycosphaerae</name>
    <dbReference type="NCBI Taxonomy" id="2841589"/>
    <lineage>
        <taxon>Bacteria</taxon>
        <taxon>Pseudomonadati</taxon>
        <taxon>Pseudomonadota</taxon>
        <taxon>Alphaproteobacteria</taxon>
        <taxon>Rhodobacterales</taxon>
        <taxon>Paracoccaceae</taxon>
        <taxon>Gymnodinialimonas</taxon>
    </lineage>
</organism>
<feature type="chain" id="PRO_5037792000" evidence="7">
    <location>
        <begin position="24"/>
        <end position="232"/>
    </location>
</feature>
<evidence type="ECO:0000256" key="2">
    <source>
        <dbReference type="ARBA" id="ARBA00022723"/>
    </source>
</evidence>
<evidence type="ECO:0000256" key="7">
    <source>
        <dbReference type="SAM" id="SignalP"/>
    </source>
</evidence>
<evidence type="ECO:0000256" key="5">
    <source>
        <dbReference type="ARBA" id="ARBA00023049"/>
    </source>
</evidence>
<evidence type="ECO:0000256" key="1">
    <source>
        <dbReference type="ARBA" id="ARBA00022670"/>
    </source>
</evidence>
<sequence length="232" mass="24744">MRAFAPLLSALALGACVSVPPPAATPTAATAQDVPVSVARAIEVTRRMEPVAEQICRTQTPDQDCDFEFLVNRDPRSGINAFQTVNPDNGRPVIILTVGLIRSVRNDDELAFVIGHETAHHIAEHIAMQEAAVRAGAQIFGASAQQQGANREQIIAAAQQGALVGFTEFSQRAELEADSLGTIITCRAGFDPIVGARFFSQLPDPGARVFGTHPPNAARVQIVADTARQQCR</sequence>
<dbReference type="AlphaFoldDB" id="A0A975YFT4"/>
<dbReference type="GO" id="GO:0051603">
    <property type="term" value="P:proteolysis involved in protein catabolic process"/>
    <property type="evidence" value="ECO:0007669"/>
    <property type="project" value="TreeGrafter"/>
</dbReference>
<evidence type="ECO:0000259" key="8">
    <source>
        <dbReference type="Pfam" id="PF01435"/>
    </source>
</evidence>
<dbReference type="RefSeq" id="WP_257894521.1">
    <property type="nucleotide sequence ID" value="NZ_JAIMBW010000001.1"/>
</dbReference>
<dbReference type="InterPro" id="IPR001915">
    <property type="entry name" value="Peptidase_M48"/>
</dbReference>
<dbReference type="Gene3D" id="3.30.2010.10">
    <property type="entry name" value="Metalloproteases ('zincins'), catalytic domain"/>
    <property type="match status" value="1"/>
</dbReference>
<keyword evidence="3 6" id="KW-0378">Hydrolase</keyword>
<dbReference type="EMBL" id="JAIMBW010000001">
    <property type="protein sequence ID" value="MBY4895057.1"/>
    <property type="molecule type" value="Genomic_DNA"/>
</dbReference>
<keyword evidence="4 6" id="KW-0862">Zinc</keyword>
<dbReference type="Pfam" id="PF01435">
    <property type="entry name" value="Peptidase_M48"/>
    <property type="match status" value="1"/>
</dbReference>
<proteinExistence type="inferred from homology"/>
<dbReference type="CDD" id="cd07324">
    <property type="entry name" value="M48C_Oma1-like"/>
    <property type="match status" value="1"/>
</dbReference>
<dbReference type="GO" id="GO:0046872">
    <property type="term" value="F:metal ion binding"/>
    <property type="evidence" value="ECO:0007669"/>
    <property type="project" value="UniProtKB-KW"/>
</dbReference>
<keyword evidence="7" id="KW-0732">Signal</keyword>
<evidence type="ECO:0000256" key="4">
    <source>
        <dbReference type="ARBA" id="ARBA00022833"/>
    </source>
</evidence>
<comment type="similarity">
    <text evidence="6">Belongs to the peptidase M48 family.</text>
</comment>
<dbReference type="PANTHER" id="PTHR22726">
    <property type="entry name" value="METALLOENDOPEPTIDASE OMA1"/>
    <property type="match status" value="1"/>
</dbReference>
<protein>
    <submittedName>
        <fullName evidence="9">M48 family metallopeptidase</fullName>
    </submittedName>
</protein>
<name>A0A975YFT4_9RHOB</name>
<dbReference type="PROSITE" id="PS51257">
    <property type="entry name" value="PROKAR_LIPOPROTEIN"/>
    <property type="match status" value="1"/>
</dbReference>
<dbReference type="Proteomes" id="UP000693972">
    <property type="component" value="Unassembled WGS sequence"/>
</dbReference>
<evidence type="ECO:0000313" key="9">
    <source>
        <dbReference type="EMBL" id="QXL87666.1"/>
    </source>
</evidence>
<evidence type="ECO:0000256" key="3">
    <source>
        <dbReference type="ARBA" id="ARBA00022801"/>
    </source>
</evidence>
<comment type="cofactor">
    <cofactor evidence="6">
        <name>Zn(2+)</name>
        <dbReference type="ChEBI" id="CHEBI:29105"/>
    </cofactor>
    <text evidence="6">Binds 1 zinc ion per subunit.</text>
</comment>
<dbReference type="GO" id="GO:0004222">
    <property type="term" value="F:metalloendopeptidase activity"/>
    <property type="evidence" value="ECO:0007669"/>
    <property type="project" value="InterPro"/>
</dbReference>
<keyword evidence="10" id="KW-1185">Reference proteome</keyword>
<keyword evidence="2" id="KW-0479">Metal-binding</keyword>
<dbReference type="InterPro" id="IPR051156">
    <property type="entry name" value="Mito/Outer_Membr_Metalloprot"/>
</dbReference>
<feature type="domain" description="Peptidase M48" evidence="8">
    <location>
        <begin position="44"/>
        <end position="223"/>
    </location>
</feature>
<reference evidence="9 10" key="1">
    <citation type="submission" date="2021-07" db="EMBL/GenBank/DDBJ databases">
        <title>Karlodiniumbacter phycospheric gen. nov., sp. nov., a phycosphere bacterium isolated from karlodinium veneficum.</title>
        <authorList>
            <person name="Peng Y."/>
            <person name="Jiang L."/>
            <person name="Lee J."/>
        </authorList>
    </citation>
    <scope>NUCLEOTIDE SEQUENCE</scope>
    <source>
        <strain evidence="9 10">N5</strain>
    </source>
</reference>
<evidence type="ECO:0000256" key="6">
    <source>
        <dbReference type="RuleBase" id="RU003983"/>
    </source>
</evidence>
<gene>
    <name evidence="9" type="ORF">KUL25_20040</name>
</gene>
<feature type="signal peptide" evidence="7">
    <location>
        <begin position="1"/>
        <end position="23"/>
    </location>
</feature>
<dbReference type="PANTHER" id="PTHR22726:SF1">
    <property type="entry name" value="METALLOENDOPEPTIDASE OMA1, MITOCHONDRIAL"/>
    <property type="match status" value="1"/>
</dbReference>
<dbReference type="GO" id="GO:0016020">
    <property type="term" value="C:membrane"/>
    <property type="evidence" value="ECO:0007669"/>
    <property type="project" value="TreeGrafter"/>
</dbReference>
<accession>A0A975YFT4</accession>